<dbReference type="CDD" id="cd01127">
    <property type="entry name" value="TrwB_TraG_TraD_VirD4"/>
    <property type="match status" value="1"/>
</dbReference>
<dbReference type="InterPro" id="IPR027417">
    <property type="entry name" value="P-loop_NTPase"/>
</dbReference>
<evidence type="ECO:0000256" key="1">
    <source>
        <dbReference type="ARBA" id="ARBA00004651"/>
    </source>
</evidence>
<evidence type="ECO:0000256" key="3">
    <source>
        <dbReference type="ARBA" id="ARBA00022692"/>
    </source>
</evidence>
<evidence type="ECO:0000259" key="7">
    <source>
        <dbReference type="Pfam" id="PF12696"/>
    </source>
</evidence>
<evidence type="ECO:0000256" key="6">
    <source>
        <dbReference type="SAM" id="Phobius"/>
    </source>
</evidence>
<feature type="domain" description="TraD/TraG TraM recognition site" evidence="7">
    <location>
        <begin position="361"/>
        <end position="445"/>
    </location>
</feature>
<dbReference type="PANTHER" id="PTHR37937:SF1">
    <property type="entry name" value="CONJUGATIVE TRANSFER: DNA TRANSPORT"/>
    <property type="match status" value="1"/>
</dbReference>
<organism evidence="8 9">
    <name type="scientific">Zhouia amylolytica</name>
    <dbReference type="NCBI Taxonomy" id="376730"/>
    <lineage>
        <taxon>Bacteria</taxon>
        <taxon>Pseudomonadati</taxon>
        <taxon>Bacteroidota</taxon>
        <taxon>Flavobacteriia</taxon>
        <taxon>Flavobacteriales</taxon>
        <taxon>Flavobacteriaceae</taxon>
        <taxon>Zhouia</taxon>
    </lineage>
</organism>
<accession>A0A1I6T758</accession>
<dbReference type="RefSeq" id="WP_139226682.1">
    <property type="nucleotide sequence ID" value="NZ_FPAG01000005.1"/>
</dbReference>
<dbReference type="Proteomes" id="UP000183209">
    <property type="component" value="Unassembled WGS sequence"/>
</dbReference>
<reference evidence="8 9" key="1">
    <citation type="submission" date="2016-10" db="EMBL/GenBank/DDBJ databases">
        <authorList>
            <person name="de Groot N.N."/>
        </authorList>
    </citation>
    <scope>NUCLEOTIDE SEQUENCE [LARGE SCALE GENOMIC DNA]</scope>
    <source>
        <strain evidence="8 9">CGMCC 1.6114</strain>
    </source>
</reference>
<comment type="subcellular location">
    <subcellularLocation>
        <location evidence="1">Cell membrane</location>
        <topology evidence="1">Multi-pass membrane protein</topology>
    </subcellularLocation>
</comment>
<keyword evidence="4 6" id="KW-1133">Transmembrane helix</keyword>
<keyword evidence="8" id="KW-0238">DNA-binding</keyword>
<protein>
    <submittedName>
        <fullName evidence="8">Type IV secretion-system coupling protein DNA-binding domain-containing protein</fullName>
    </submittedName>
</protein>
<evidence type="ECO:0000256" key="5">
    <source>
        <dbReference type="ARBA" id="ARBA00023136"/>
    </source>
</evidence>
<dbReference type="GO" id="GO:0005886">
    <property type="term" value="C:plasma membrane"/>
    <property type="evidence" value="ECO:0007669"/>
    <property type="project" value="UniProtKB-SubCell"/>
</dbReference>
<keyword evidence="2" id="KW-1003">Cell membrane</keyword>
<gene>
    <name evidence="8" type="ORF">SAMN04487906_1894</name>
</gene>
<dbReference type="GO" id="GO:0003677">
    <property type="term" value="F:DNA binding"/>
    <property type="evidence" value="ECO:0007669"/>
    <property type="project" value="UniProtKB-KW"/>
</dbReference>
<dbReference type="EMBL" id="FPAG01000005">
    <property type="protein sequence ID" value="SFS85052.1"/>
    <property type="molecule type" value="Genomic_DNA"/>
</dbReference>
<keyword evidence="3 6" id="KW-0812">Transmembrane</keyword>
<evidence type="ECO:0000256" key="2">
    <source>
        <dbReference type="ARBA" id="ARBA00022475"/>
    </source>
</evidence>
<evidence type="ECO:0000313" key="9">
    <source>
        <dbReference type="Proteomes" id="UP000183209"/>
    </source>
</evidence>
<feature type="transmembrane region" description="Helical" evidence="6">
    <location>
        <begin position="6"/>
        <end position="25"/>
    </location>
</feature>
<dbReference type="Pfam" id="PF12696">
    <property type="entry name" value="TraG-D_C"/>
    <property type="match status" value="1"/>
</dbReference>
<proteinExistence type="predicted"/>
<dbReference type="Gene3D" id="3.40.50.300">
    <property type="entry name" value="P-loop containing nucleotide triphosphate hydrolases"/>
    <property type="match status" value="1"/>
</dbReference>
<keyword evidence="5 6" id="KW-0472">Membrane</keyword>
<dbReference type="PANTHER" id="PTHR37937">
    <property type="entry name" value="CONJUGATIVE TRANSFER: DNA TRANSPORT"/>
    <property type="match status" value="1"/>
</dbReference>
<dbReference type="SUPFAM" id="SSF52540">
    <property type="entry name" value="P-loop containing nucleoside triphosphate hydrolases"/>
    <property type="match status" value="1"/>
</dbReference>
<sequence length="529" mass="60325">MEIYNSIYGVLIVLAIGGLISFLVIKYFKNGLGMMMISLGVIALISFYRMPLEAFYSCLYTFIIPWVLCATVCYGLENSSTKPSKFNKAYRVTFKTMGRKLVLENIRRGVSIIAAAGSGKTQSIIYGFLKNFYQQQLCGVIHDYKDFEITEMAYPLFKESEIPFYIISFDPIHHKVNPIAPRYLPDEESVYEVSRVLLENLMESKDADNNSTTRFFKDAVEGLVSGLIWRLKSDYPDYCTIPHLIALYQQLSTKGLIKFLRADMTSRAMADAFISGIGSDKQTAGVKSTLANAFKKITTKRIFITLSADEVPLDINSPKNPAVICVVNNPKKDSSLSPVIATIIHTITKQMSQRHRMPSFLLLEEASTLKLLNMHRIPATLRSYDIATIYVLQDKIQNDMMYGEKASRAILSNLSYQFFGKANDPDTAKYYEGFFERVKAPTRSVSKSSGMSFQTRITKGEREVAKRRAEVFYKLRQGEFVVFADGKDRKVRFKNPLIDRFLPDTKNQLQDEMEEIFEKIHREIRGLFQ</sequence>
<dbReference type="AlphaFoldDB" id="A0A1I6T758"/>
<feature type="transmembrane region" description="Helical" evidence="6">
    <location>
        <begin position="54"/>
        <end position="76"/>
    </location>
</feature>
<dbReference type="OrthoDB" id="102453at2"/>
<dbReference type="InterPro" id="IPR032689">
    <property type="entry name" value="TraG-D_C"/>
</dbReference>
<evidence type="ECO:0000256" key="4">
    <source>
        <dbReference type="ARBA" id="ARBA00022989"/>
    </source>
</evidence>
<dbReference type="InterPro" id="IPR051539">
    <property type="entry name" value="T4SS-coupling_protein"/>
</dbReference>
<evidence type="ECO:0000313" key="8">
    <source>
        <dbReference type="EMBL" id="SFS85052.1"/>
    </source>
</evidence>
<name>A0A1I6T758_9FLAO</name>
<feature type="transmembrane region" description="Helical" evidence="6">
    <location>
        <begin position="32"/>
        <end position="48"/>
    </location>
</feature>